<evidence type="ECO:0000256" key="2">
    <source>
        <dbReference type="SAM" id="MobiDB-lite"/>
    </source>
</evidence>
<keyword evidence="1" id="KW-0238">DNA-binding</keyword>
<dbReference type="Gene3D" id="1.10.260.40">
    <property type="entry name" value="lambda repressor-like DNA-binding domains"/>
    <property type="match status" value="1"/>
</dbReference>
<dbReference type="PROSITE" id="PS50943">
    <property type="entry name" value="HTH_CROC1"/>
    <property type="match status" value="1"/>
</dbReference>
<dbReference type="InterPro" id="IPR010982">
    <property type="entry name" value="Lambda_DNA-bd_dom_sf"/>
</dbReference>
<dbReference type="HOGENOM" id="CLU_074072_0_0_11"/>
<dbReference type="AlphaFoldDB" id="D2Q1B5"/>
<dbReference type="OrthoDB" id="70105at2"/>
<feature type="domain" description="HTH cro/C1-type" evidence="3">
    <location>
        <begin position="19"/>
        <end position="73"/>
    </location>
</feature>
<evidence type="ECO:0000259" key="3">
    <source>
        <dbReference type="PROSITE" id="PS50943"/>
    </source>
</evidence>
<evidence type="ECO:0000256" key="1">
    <source>
        <dbReference type="ARBA" id="ARBA00023125"/>
    </source>
</evidence>
<evidence type="ECO:0000313" key="5">
    <source>
        <dbReference type="Proteomes" id="UP000007967"/>
    </source>
</evidence>
<dbReference type="CDD" id="cd00093">
    <property type="entry name" value="HTH_XRE"/>
    <property type="match status" value="1"/>
</dbReference>
<feature type="region of interest" description="Disordered" evidence="2">
    <location>
        <begin position="124"/>
        <end position="185"/>
    </location>
</feature>
<dbReference type="GO" id="GO:0003677">
    <property type="term" value="F:DNA binding"/>
    <property type="evidence" value="ECO:0007669"/>
    <property type="project" value="UniProtKB-KW"/>
</dbReference>
<accession>D2Q1B5</accession>
<dbReference type="InterPro" id="IPR001387">
    <property type="entry name" value="Cro/C1-type_HTH"/>
</dbReference>
<dbReference type="PANTHER" id="PTHR46797">
    <property type="entry name" value="HTH-TYPE TRANSCRIPTIONAL REGULATOR"/>
    <property type="match status" value="1"/>
</dbReference>
<keyword evidence="5" id="KW-1185">Reference proteome</keyword>
<protein>
    <submittedName>
        <fullName evidence="4">Transcriptional regulator, XRE family</fullName>
    </submittedName>
</protein>
<dbReference type="SUPFAM" id="SSF47413">
    <property type="entry name" value="lambda repressor-like DNA-binding domains"/>
    <property type="match status" value="1"/>
</dbReference>
<dbReference type="RefSeq" id="WP_012918659.1">
    <property type="nucleotide sequence ID" value="NC_013729.1"/>
</dbReference>
<dbReference type="Pfam" id="PF01381">
    <property type="entry name" value="HTH_3"/>
    <property type="match status" value="1"/>
</dbReference>
<feature type="compositionally biased region" description="Low complexity" evidence="2">
    <location>
        <begin position="139"/>
        <end position="171"/>
    </location>
</feature>
<dbReference type="STRING" id="479435.Kfla_0998"/>
<dbReference type="GO" id="GO:0005829">
    <property type="term" value="C:cytosol"/>
    <property type="evidence" value="ECO:0007669"/>
    <property type="project" value="TreeGrafter"/>
</dbReference>
<gene>
    <name evidence="4" type="ordered locus">Kfla_0998</name>
</gene>
<organism evidence="4 5">
    <name type="scientific">Kribbella flavida (strain DSM 17836 / JCM 10339 / NBRC 14399)</name>
    <dbReference type="NCBI Taxonomy" id="479435"/>
    <lineage>
        <taxon>Bacteria</taxon>
        <taxon>Bacillati</taxon>
        <taxon>Actinomycetota</taxon>
        <taxon>Actinomycetes</taxon>
        <taxon>Propionibacteriales</taxon>
        <taxon>Kribbellaceae</taxon>
        <taxon>Kribbella</taxon>
    </lineage>
</organism>
<reference evidence="5" key="1">
    <citation type="submission" date="2009-09" db="EMBL/GenBank/DDBJ databases">
        <title>The complete genome of Kribbella flavida DSM 17836.</title>
        <authorList>
            <consortium name="US DOE Joint Genome Institute (JGI-PGF)"/>
            <person name="Lucas S."/>
            <person name="Copeland A."/>
            <person name="Lapidus A."/>
            <person name="Glavina del Rio T."/>
            <person name="Dalin E."/>
            <person name="Tice H."/>
            <person name="Bruce D."/>
            <person name="Goodwin L."/>
            <person name="Pitluck S."/>
            <person name="Kyrpides N."/>
            <person name="Mavromatis K."/>
            <person name="Ivanova N."/>
            <person name="Saunders E."/>
            <person name="Brettin T."/>
            <person name="Detter J.C."/>
            <person name="Han C."/>
            <person name="Larimer F."/>
            <person name="Land M."/>
            <person name="Hauser L."/>
            <person name="Markowitz V."/>
            <person name="Cheng J.-F."/>
            <person name="Hugenholtz P."/>
            <person name="Woyke T."/>
            <person name="Wu D."/>
            <person name="Pukall R."/>
            <person name="Klenk H.-P."/>
            <person name="Eisen J.A."/>
        </authorList>
    </citation>
    <scope>NUCLEOTIDE SEQUENCE [LARGE SCALE GENOMIC DNA]</scope>
    <source>
        <strain evidence="5">DSM 17836 / JCM 10339 / NBRC 14399</strain>
    </source>
</reference>
<reference evidence="4 5" key="2">
    <citation type="journal article" date="2010" name="Stand. Genomic Sci.">
        <title>Complete genome sequence of Kribbella flavida type strain (IFO 14399).</title>
        <authorList>
            <person name="Pukall R."/>
            <person name="Lapidus A."/>
            <person name="Glavina Del Rio T."/>
            <person name="Copeland A."/>
            <person name="Tice H."/>
            <person name="Cheng J.-F."/>
            <person name="Lucas S."/>
            <person name="Chen F."/>
            <person name="Nolan M."/>
            <person name="LaButti K."/>
            <person name="Pati A."/>
            <person name="Ivanova N."/>
            <person name="Mavrommatis K."/>
            <person name="Mikhailova N."/>
            <person name="Pitluck S."/>
            <person name="Bruce D."/>
            <person name="Goodwin L."/>
            <person name="Land M."/>
            <person name="Hauser L."/>
            <person name="Chang Y.-J."/>
            <person name="Jeffries C.D."/>
            <person name="Chen A."/>
            <person name="Palaniappan K."/>
            <person name="Chain P."/>
            <person name="Rohde M."/>
            <person name="Goeker M."/>
            <person name="Bristow J."/>
            <person name="Eisen J.A."/>
            <person name="Markowitz V."/>
            <person name="Hugenholtz P."/>
            <person name="Kyrpides N.C."/>
            <person name="Klenk H.-P."/>
            <person name="Brettin T."/>
        </authorList>
    </citation>
    <scope>NUCLEOTIDE SEQUENCE [LARGE SCALE GENOMIC DNA]</scope>
    <source>
        <strain evidence="5">DSM 17836 / JCM 10339 / NBRC 14399</strain>
    </source>
</reference>
<dbReference type="eggNOG" id="COG1396">
    <property type="taxonomic scope" value="Bacteria"/>
</dbReference>
<evidence type="ECO:0000313" key="4">
    <source>
        <dbReference type="EMBL" id="ADB30103.1"/>
    </source>
</evidence>
<name>D2Q1B5_KRIFD</name>
<dbReference type="EMBL" id="CP001736">
    <property type="protein sequence ID" value="ADB30103.1"/>
    <property type="molecule type" value="Genomic_DNA"/>
</dbReference>
<dbReference type="InterPro" id="IPR050807">
    <property type="entry name" value="TransReg_Diox_bact_type"/>
</dbReference>
<dbReference type="GO" id="GO:0003700">
    <property type="term" value="F:DNA-binding transcription factor activity"/>
    <property type="evidence" value="ECO:0007669"/>
    <property type="project" value="TreeGrafter"/>
</dbReference>
<dbReference type="KEGG" id="kfl:Kfla_0998"/>
<dbReference type="Proteomes" id="UP000007967">
    <property type="component" value="Chromosome"/>
</dbReference>
<proteinExistence type="predicted"/>
<sequence>MAKLSDRAAGAVGSVGEYLAEQRRHAQLSLRQLSDLAGVSNPYLSQIERGLRKPSADVLQQLAKALRISAETLYVRAGILDPDDGSDGAGRATGVTDAILLDPALTERQKRVLLDVYASFVRENATDDQPDDPADPEKTAPATTPAAPTTAAEKPAAPRTTARKTASARKPAVAKSAPARKPATP</sequence>
<dbReference type="SMART" id="SM00530">
    <property type="entry name" value="HTH_XRE"/>
    <property type="match status" value="1"/>
</dbReference>
<dbReference type="PANTHER" id="PTHR46797:SF1">
    <property type="entry name" value="METHYLPHOSPHONATE SYNTHASE"/>
    <property type="match status" value="1"/>
</dbReference>